<dbReference type="KEGG" id="sfo:Z042_23245"/>
<reference evidence="1 2" key="2">
    <citation type="submission" date="2015-03" db="EMBL/GenBank/DDBJ databases">
        <authorList>
            <person name="Chan K.-G."/>
        </authorList>
    </citation>
    <scope>NUCLEOTIDE SEQUENCE [LARGE SCALE GENOMIC DNA]</scope>
    <source>
        <strain evidence="1 2">RB-25</strain>
    </source>
</reference>
<dbReference type="RefSeq" id="WP_024910312.1">
    <property type="nucleotide sequence ID" value="NZ_CP007044.2"/>
</dbReference>
<accession>W0LLS4</accession>
<name>W0LLS4_9GAMM</name>
<reference evidence="1 2" key="1">
    <citation type="submission" date="2014-01" db="EMBL/GenBank/DDBJ databases">
        <title>Isolation of Serratia multitudinisentens RB-25 from Ex-Landfill site.</title>
        <authorList>
            <person name="Robson E.H.J."/>
        </authorList>
    </citation>
    <scope>NUCLEOTIDE SEQUENCE [LARGE SCALE GENOMIC DNA]</scope>
    <source>
        <strain evidence="1 2">RB-25</strain>
    </source>
</reference>
<gene>
    <name evidence="1" type="ORF">Z042_23245</name>
</gene>
<dbReference type="Proteomes" id="UP000019030">
    <property type="component" value="Chromosome"/>
</dbReference>
<proteinExistence type="predicted"/>
<dbReference type="EMBL" id="CP007044">
    <property type="protein sequence ID" value="AHG23000.1"/>
    <property type="molecule type" value="Genomic_DNA"/>
</dbReference>
<organism evidence="1 2">
    <name type="scientific">Chania multitudinisentens RB-25</name>
    <dbReference type="NCBI Taxonomy" id="1441930"/>
    <lineage>
        <taxon>Bacteria</taxon>
        <taxon>Pseudomonadati</taxon>
        <taxon>Pseudomonadota</taxon>
        <taxon>Gammaproteobacteria</taxon>
        <taxon>Enterobacterales</taxon>
        <taxon>Yersiniaceae</taxon>
        <taxon>Chania</taxon>
    </lineage>
</organism>
<sequence>MITPEKAHIEIIVVKEIKLRLQTCKLSKKWLACNLNMDYGKIKRILNEKHDQQLSLTVADHMLRLLGSNLQDIIALYAIDELTKNSK</sequence>
<keyword evidence="2" id="KW-1185">Reference proteome</keyword>
<dbReference type="HOGENOM" id="CLU_2481553_0_0_6"/>
<dbReference type="PATRIC" id="fig|1441930.4.peg.4595"/>
<evidence type="ECO:0000313" key="2">
    <source>
        <dbReference type="Proteomes" id="UP000019030"/>
    </source>
</evidence>
<evidence type="ECO:0000313" key="1">
    <source>
        <dbReference type="EMBL" id="AHG23000.1"/>
    </source>
</evidence>
<dbReference type="AlphaFoldDB" id="W0LLS4"/>
<protein>
    <recommendedName>
        <fullName evidence="3">HTH cro/C1-type domain-containing protein</fullName>
    </recommendedName>
</protein>
<evidence type="ECO:0008006" key="3">
    <source>
        <dbReference type="Google" id="ProtNLM"/>
    </source>
</evidence>